<name>A0A8X7T8Y3_CANPA</name>
<feature type="region of interest" description="Disordered" evidence="1">
    <location>
        <begin position="17"/>
        <end position="41"/>
    </location>
</feature>
<organism evidence="2 3">
    <name type="scientific">Candida parapsilosis</name>
    <name type="common">Yeast</name>
    <dbReference type="NCBI Taxonomy" id="5480"/>
    <lineage>
        <taxon>Eukaryota</taxon>
        <taxon>Fungi</taxon>
        <taxon>Dikarya</taxon>
        <taxon>Ascomycota</taxon>
        <taxon>Saccharomycotina</taxon>
        <taxon>Pichiomycetes</taxon>
        <taxon>Debaryomycetaceae</taxon>
        <taxon>Candida/Lodderomyces clade</taxon>
        <taxon>Candida</taxon>
    </lineage>
</organism>
<dbReference type="OrthoDB" id="4090326at2759"/>
<gene>
    <name evidence="2" type="ORF">FOB60_004957</name>
</gene>
<comment type="caution">
    <text evidence="2">The sequence shown here is derived from an EMBL/GenBank/DDBJ whole genome shotgun (WGS) entry which is preliminary data.</text>
</comment>
<protein>
    <submittedName>
        <fullName evidence="2">Uncharacterized protein</fullName>
    </submittedName>
</protein>
<evidence type="ECO:0000313" key="2">
    <source>
        <dbReference type="EMBL" id="KAF6045385.1"/>
    </source>
</evidence>
<evidence type="ECO:0000313" key="3">
    <source>
        <dbReference type="Proteomes" id="UP000590412"/>
    </source>
</evidence>
<feature type="region of interest" description="Disordered" evidence="1">
    <location>
        <begin position="327"/>
        <end position="349"/>
    </location>
</feature>
<dbReference type="AlphaFoldDB" id="A0A8X7T8Y3"/>
<accession>A0A8X7T8Y3</accession>
<dbReference type="Proteomes" id="UP000590412">
    <property type="component" value="Unassembled WGS sequence"/>
</dbReference>
<sequence length="413" mass="45844">MLHRTRSQETLSTLINDRIASTSSSVDGPTTHHQNANEEEEEAAAAAAAADVNDTDSTFDSSSDLISYISQETLIPPQMRILNHAITDFHVIKEIPILSCYLQTGVHLYPSWSATSRNQPILTRPSKFINNIFRLNSPFLVIESYAKSARAKAGTNANINVKTNVKTNDVATSNVPPPPAKEVFCRVDFKIQSTRITYYVLTFPTLNKCIYLINNNSHSPSVDFELDGTHFRAIGVTGTTSALGTSGLIKLYVMENSPDLLTFDTSFDYKRKKLTFGSQNQLSKLIDGQNRAAIDESMKRARKLINMPVAQYLDQGDVKFKIEHSSMSAGESNGAPQHSHSHHHHLGGGKNANSFIKHGVIKMFDYEGGNGGGSSDEDKDVMSQEMMMICCVLLVLREQEYRKYKGDKKPQYV</sequence>
<proteinExistence type="predicted"/>
<feature type="compositionally biased region" description="Polar residues" evidence="1">
    <location>
        <begin position="17"/>
        <end position="34"/>
    </location>
</feature>
<evidence type="ECO:0000256" key="1">
    <source>
        <dbReference type="SAM" id="MobiDB-lite"/>
    </source>
</evidence>
<feature type="compositionally biased region" description="Polar residues" evidence="1">
    <location>
        <begin position="327"/>
        <end position="336"/>
    </location>
</feature>
<reference evidence="2" key="1">
    <citation type="submission" date="2020-03" db="EMBL/GenBank/DDBJ databases">
        <title>FDA dAtabase for Regulatory Grade micrObial Sequences (FDA-ARGOS): Supporting development and validation of Infectious Disease Dx tests.</title>
        <authorList>
            <person name="Campos J."/>
            <person name="Goldberg B."/>
            <person name="Tallon L."/>
            <person name="Sadzewicz L."/>
            <person name="Vavikolanu K."/>
            <person name="Mehta A."/>
            <person name="Aluvathingal J."/>
            <person name="Nadendla S."/>
            <person name="Nandy P."/>
            <person name="Geyer C."/>
            <person name="Yan Y."/>
            <person name="Sichtig H."/>
        </authorList>
    </citation>
    <scope>NUCLEOTIDE SEQUENCE [LARGE SCALE GENOMIC DNA]</scope>
    <source>
        <strain evidence="2">FDAARGOS_652</strain>
    </source>
</reference>
<dbReference type="EMBL" id="JABWAB010000009">
    <property type="protein sequence ID" value="KAF6045385.1"/>
    <property type="molecule type" value="Genomic_DNA"/>
</dbReference>